<dbReference type="InterPro" id="IPR050983">
    <property type="entry name" value="GST_Omega/HSP26"/>
</dbReference>
<evidence type="ECO:0008006" key="4">
    <source>
        <dbReference type="Google" id="ProtNLM"/>
    </source>
</evidence>
<dbReference type="InterPro" id="IPR036282">
    <property type="entry name" value="Glutathione-S-Trfase_C_sf"/>
</dbReference>
<dbReference type="CDD" id="cd00299">
    <property type="entry name" value="GST_C_family"/>
    <property type="match status" value="1"/>
</dbReference>
<dbReference type="PANTHER" id="PTHR43968">
    <property type="match status" value="1"/>
</dbReference>
<dbReference type="SUPFAM" id="SSF52833">
    <property type="entry name" value="Thioredoxin-like"/>
    <property type="match status" value="1"/>
</dbReference>
<dbReference type="EMBL" id="HBEF01001979">
    <property type="protein sequence ID" value="CAD8329150.1"/>
    <property type="molecule type" value="Transcribed_RNA"/>
</dbReference>
<dbReference type="PROSITE" id="PS50405">
    <property type="entry name" value="GST_CTER"/>
    <property type="match status" value="1"/>
</dbReference>
<evidence type="ECO:0000259" key="1">
    <source>
        <dbReference type="PROSITE" id="PS50404"/>
    </source>
</evidence>
<organism evidence="3">
    <name type="scientific">Craspedostauros australis</name>
    <dbReference type="NCBI Taxonomy" id="1486917"/>
    <lineage>
        <taxon>Eukaryota</taxon>
        <taxon>Sar</taxon>
        <taxon>Stramenopiles</taxon>
        <taxon>Ochrophyta</taxon>
        <taxon>Bacillariophyta</taxon>
        <taxon>Bacillariophyceae</taxon>
        <taxon>Bacillariophycidae</taxon>
        <taxon>Naviculales</taxon>
        <taxon>Naviculaceae</taxon>
        <taxon>Craspedostauros</taxon>
    </lineage>
</organism>
<feature type="domain" description="GST N-terminal" evidence="1">
    <location>
        <begin position="42"/>
        <end position="125"/>
    </location>
</feature>
<dbReference type="GO" id="GO:0005737">
    <property type="term" value="C:cytoplasm"/>
    <property type="evidence" value="ECO:0007669"/>
    <property type="project" value="TreeGrafter"/>
</dbReference>
<dbReference type="Gene3D" id="1.20.1050.10">
    <property type="match status" value="1"/>
</dbReference>
<sequence length="239" mass="26877">MRSSTTRTVALVSLFPYFGLHLLSLLPLFGTVDAFAVATNGKMSKLITNKMCPFAQKAWIALEVSQTPYTLQEISLYGPNGKPDWFWDLNPAGTVPVFVNSDKEQVYADSDLILDSIDTIRGDDSSGLSTNSKHSQQIAEFRSKMKSFLPIGKSAVLGGSKKEMWDRLREMDADVVGPYICGDEVTVADCSAFPFLWRIENAYGSFEKEGCERLHGWLQTCKANKSFSKTVQSSWWWWW</sequence>
<evidence type="ECO:0000259" key="2">
    <source>
        <dbReference type="PROSITE" id="PS50405"/>
    </source>
</evidence>
<dbReference type="PROSITE" id="PS50404">
    <property type="entry name" value="GST_NTER"/>
    <property type="match status" value="1"/>
</dbReference>
<evidence type="ECO:0000313" key="3">
    <source>
        <dbReference type="EMBL" id="CAD8329150.1"/>
    </source>
</evidence>
<dbReference type="InterPro" id="IPR036249">
    <property type="entry name" value="Thioredoxin-like_sf"/>
</dbReference>
<protein>
    <recommendedName>
        <fullName evidence="4">GST N-terminal domain-containing protein</fullName>
    </recommendedName>
</protein>
<dbReference type="Pfam" id="PF13410">
    <property type="entry name" value="GST_C_2"/>
    <property type="match status" value="1"/>
</dbReference>
<gene>
    <name evidence="3" type="ORF">CAUS1442_LOCUS1248</name>
</gene>
<proteinExistence type="predicted"/>
<name>A0A7R9WM77_9STRA</name>
<dbReference type="SFLD" id="SFLDS00019">
    <property type="entry name" value="Glutathione_Transferase_(cytos"/>
    <property type="match status" value="1"/>
</dbReference>
<dbReference type="AlphaFoldDB" id="A0A7R9WM77"/>
<dbReference type="SUPFAM" id="SSF47616">
    <property type="entry name" value="GST C-terminal domain-like"/>
    <property type="match status" value="1"/>
</dbReference>
<dbReference type="Pfam" id="PF13409">
    <property type="entry name" value="GST_N_2"/>
    <property type="match status" value="1"/>
</dbReference>
<accession>A0A7R9WM77</accession>
<dbReference type="InterPro" id="IPR010987">
    <property type="entry name" value="Glutathione-S-Trfase_C-like"/>
</dbReference>
<dbReference type="CDD" id="cd00570">
    <property type="entry name" value="GST_N_family"/>
    <property type="match status" value="1"/>
</dbReference>
<reference evidence="3" key="1">
    <citation type="submission" date="2021-01" db="EMBL/GenBank/DDBJ databases">
        <authorList>
            <person name="Corre E."/>
            <person name="Pelletier E."/>
            <person name="Niang G."/>
            <person name="Scheremetjew M."/>
            <person name="Finn R."/>
            <person name="Kale V."/>
            <person name="Holt S."/>
            <person name="Cochrane G."/>
            <person name="Meng A."/>
            <person name="Brown T."/>
            <person name="Cohen L."/>
        </authorList>
    </citation>
    <scope>NUCLEOTIDE SEQUENCE</scope>
    <source>
        <strain evidence="3">CCMP3328</strain>
    </source>
</reference>
<feature type="domain" description="GST C-terminal" evidence="2">
    <location>
        <begin position="103"/>
        <end position="239"/>
    </location>
</feature>
<dbReference type="InterPro" id="IPR004045">
    <property type="entry name" value="Glutathione_S-Trfase_N"/>
</dbReference>
<dbReference type="InterPro" id="IPR040079">
    <property type="entry name" value="Glutathione_S-Trfase"/>
</dbReference>
<dbReference type="Gene3D" id="3.40.30.10">
    <property type="entry name" value="Glutaredoxin"/>
    <property type="match status" value="1"/>
</dbReference>
<dbReference type="PANTHER" id="PTHR43968:SF6">
    <property type="entry name" value="GLUTATHIONE S-TRANSFERASE OMEGA"/>
    <property type="match status" value="1"/>
</dbReference>